<feature type="region of interest" description="Disordered" evidence="1">
    <location>
        <begin position="106"/>
        <end position="128"/>
    </location>
</feature>
<proteinExistence type="predicted"/>
<feature type="compositionally biased region" description="Low complexity" evidence="1">
    <location>
        <begin position="106"/>
        <end position="117"/>
    </location>
</feature>
<dbReference type="EMBL" id="FO203431">
    <property type="protein sequence ID" value="CCH87948.1"/>
    <property type="molecule type" value="Genomic_DNA"/>
</dbReference>
<evidence type="ECO:0008006" key="4">
    <source>
        <dbReference type="Google" id="ProtNLM"/>
    </source>
</evidence>
<protein>
    <recommendedName>
        <fullName evidence="4">Serine-threonine protein kinase</fullName>
    </recommendedName>
</protein>
<sequence length="455" mass="47561">MAERMGGLPFWQVTFDAEGDADATGRDALLAEVPAGGIADLFVFSHGWNNDRSVARRLYAGFFGLLAGQLPAERRGDVGLAGVVWPSRRWADEPIPDFAPSPAAVGAGPDGAASAGAHVDPPTPVSSPTLDERTLADLHATFPTAGVALDRMAALLAGPPTDEAQAEFLQQLKEFSRLAGTPDSDGETEPSVEPRMLGDGPAELFGRFRDALRRTGVQLPGEEGGEAGIGDALRGVWNGAKEALRQATYWQMKNRAGVVGREGLGPLLGELHRAAPELRVHLIGHSFGARLVANALAGLPDTSPSPVRSLTLLQGAFSHFAFADPLPFDAGRRGALAGMQRRVDGPVTVCFSEHDSAVGTLYPLASLAARDDAAAGMSALYRWGGMGADGAQNADVALDGIQPVGPGTTYRFSPDRILNIDAGEVVRRGGPPSGAHSDIVHPELTWVVLSASSLV</sequence>
<dbReference type="STRING" id="477641.MODMU_2519"/>
<dbReference type="Proteomes" id="UP000006461">
    <property type="component" value="Chromosome"/>
</dbReference>
<name>I4EX35_MODI5</name>
<evidence type="ECO:0000313" key="3">
    <source>
        <dbReference type="Proteomes" id="UP000006461"/>
    </source>
</evidence>
<reference evidence="2 3" key="1">
    <citation type="journal article" date="2012" name="J. Bacteriol.">
        <title>Genome Sequence of Radiation-Resistant Modestobacter marinus Strain BC501, a Representative Actinobacterium That Thrives on Calcareous Stone Surfaces.</title>
        <authorList>
            <person name="Normand P."/>
            <person name="Gury J."/>
            <person name="Pujic P."/>
            <person name="Chouaia B."/>
            <person name="Crotti E."/>
            <person name="Brusetti L."/>
            <person name="Daffonchio D."/>
            <person name="Vacherie B."/>
            <person name="Barbe V."/>
            <person name="Medigue C."/>
            <person name="Calteau A."/>
            <person name="Ghodhbane-Gtari F."/>
            <person name="Essoussi I."/>
            <person name="Nouioui I."/>
            <person name="Abbassi-Ghozzi I."/>
            <person name="Gtari M."/>
        </authorList>
    </citation>
    <scope>NUCLEOTIDE SEQUENCE [LARGE SCALE GENOMIC DNA]</scope>
    <source>
        <strain evidence="3">BC 501</strain>
    </source>
</reference>
<dbReference type="PATRIC" id="fig|477641.3.peg.2398"/>
<dbReference type="AlphaFoldDB" id="I4EX35"/>
<evidence type="ECO:0000313" key="2">
    <source>
        <dbReference type="EMBL" id="CCH87948.1"/>
    </source>
</evidence>
<keyword evidence="3" id="KW-1185">Reference proteome</keyword>
<accession>I4EX35</accession>
<organism evidence="2 3">
    <name type="scientific">Modestobacter italicus (strain DSM 44449 / CECT 9708 / BC 501)</name>
    <dbReference type="NCBI Taxonomy" id="2732864"/>
    <lineage>
        <taxon>Bacteria</taxon>
        <taxon>Bacillati</taxon>
        <taxon>Actinomycetota</taxon>
        <taxon>Actinomycetes</taxon>
        <taxon>Geodermatophilales</taxon>
        <taxon>Geodermatophilaceae</taxon>
        <taxon>Modestobacter</taxon>
    </lineage>
</organism>
<evidence type="ECO:0000256" key="1">
    <source>
        <dbReference type="SAM" id="MobiDB-lite"/>
    </source>
</evidence>
<dbReference type="OMA" id="HGWNNDR"/>
<dbReference type="KEGG" id="mmar:MODMU_2519"/>
<gene>
    <name evidence="2" type="ordered locus">MODMU_2519</name>
</gene>
<dbReference type="Gene3D" id="3.40.50.1820">
    <property type="entry name" value="alpha/beta hydrolase"/>
    <property type="match status" value="1"/>
</dbReference>
<dbReference type="eggNOG" id="COG3319">
    <property type="taxonomic scope" value="Bacteria"/>
</dbReference>
<dbReference type="InterPro" id="IPR029058">
    <property type="entry name" value="AB_hydrolase_fold"/>
</dbReference>
<dbReference type="SUPFAM" id="SSF53474">
    <property type="entry name" value="alpha/beta-Hydrolases"/>
    <property type="match status" value="1"/>
</dbReference>
<dbReference type="HOGENOM" id="CLU_617942_0_0_11"/>
<feature type="region of interest" description="Disordered" evidence="1">
    <location>
        <begin position="179"/>
        <end position="200"/>
    </location>
</feature>